<evidence type="ECO:0008006" key="3">
    <source>
        <dbReference type="Google" id="ProtNLM"/>
    </source>
</evidence>
<protein>
    <recommendedName>
        <fullName evidence="3">RNA polymerase sigma factor 70 region 1.1 domain-containing protein</fullName>
    </recommendedName>
</protein>
<proteinExistence type="predicted"/>
<evidence type="ECO:0000313" key="2">
    <source>
        <dbReference type="Proteomes" id="UP001597520"/>
    </source>
</evidence>
<reference evidence="2" key="1">
    <citation type="journal article" date="2019" name="Int. J. Syst. Evol. Microbiol.">
        <title>The Global Catalogue of Microorganisms (GCM) 10K type strain sequencing project: providing services to taxonomists for standard genome sequencing and annotation.</title>
        <authorList>
            <consortium name="The Broad Institute Genomics Platform"/>
            <consortium name="The Broad Institute Genome Sequencing Center for Infectious Disease"/>
            <person name="Wu L."/>
            <person name="Ma J."/>
        </authorList>
    </citation>
    <scope>NUCLEOTIDE SEQUENCE [LARGE SCALE GENOMIC DNA]</scope>
    <source>
        <strain evidence="2">KCTC 33792</strain>
    </source>
</reference>
<evidence type="ECO:0000313" key="1">
    <source>
        <dbReference type="EMBL" id="MFD2704495.1"/>
    </source>
</evidence>
<dbReference type="Proteomes" id="UP001597520">
    <property type="component" value="Unassembled WGS sequence"/>
</dbReference>
<dbReference type="RefSeq" id="WP_380711768.1">
    <property type="nucleotide sequence ID" value="NZ_JBHUML010000002.1"/>
</dbReference>
<gene>
    <name evidence="1" type="ORF">ACFSUB_03380</name>
</gene>
<dbReference type="EMBL" id="JBHUML010000002">
    <property type="protein sequence ID" value="MFD2704495.1"/>
    <property type="molecule type" value="Genomic_DNA"/>
</dbReference>
<organism evidence="1 2">
    <name type="scientific">Salibacterium lacus</name>
    <dbReference type="NCBI Taxonomy" id="1898109"/>
    <lineage>
        <taxon>Bacteria</taxon>
        <taxon>Bacillati</taxon>
        <taxon>Bacillota</taxon>
        <taxon>Bacilli</taxon>
        <taxon>Bacillales</taxon>
        <taxon>Bacillaceae</taxon>
    </lineage>
</organism>
<sequence length="84" mass="9679">MKERIHPTGKGHEDVMTKEELKWQLQEKGMKEALELLEEAEQGELAELELVESLGLLRDEHLNNTLIEVLQNEGVEIIYIPAEE</sequence>
<comment type="caution">
    <text evidence="1">The sequence shown here is derived from an EMBL/GenBank/DDBJ whole genome shotgun (WGS) entry which is preliminary data.</text>
</comment>
<accession>A0ABW5T0U9</accession>
<name>A0ABW5T0U9_9BACI</name>
<keyword evidence="2" id="KW-1185">Reference proteome</keyword>